<evidence type="ECO:0000256" key="2">
    <source>
        <dbReference type="ARBA" id="ARBA00022676"/>
    </source>
</evidence>
<keyword evidence="6" id="KW-1185">Reference proteome</keyword>
<organism evidence="5 6">
    <name type="scientific">Pseudoduganella aquatica</name>
    <dbReference type="NCBI Taxonomy" id="2660641"/>
    <lineage>
        <taxon>Bacteria</taxon>
        <taxon>Pseudomonadati</taxon>
        <taxon>Pseudomonadota</taxon>
        <taxon>Betaproteobacteria</taxon>
        <taxon>Burkholderiales</taxon>
        <taxon>Oxalobacteraceae</taxon>
        <taxon>Telluria group</taxon>
        <taxon>Pseudoduganella</taxon>
    </lineage>
</organism>
<dbReference type="RefSeq" id="WP_161075741.1">
    <property type="nucleotide sequence ID" value="NZ_WWCU01000099.1"/>
</dbReference>
<dbReference type="CDD" id="cd00761">
    <property type="entry name" value="Glyco_tranf_GTA_type"/>
    <property type="match status" value="1"/>
</dbReference>
<dbReference type="AlphaFoldDB" id="A0A7X4KPK4"/>
<feature type="domain" description="Glycosyltransferase 2-like" evidence="4">
    <location>
        <begin position="13"/>
        <end position="132"/>
    </location>
</feature>
<evidence type="ECO:0000259" key="4">
    <source>
        <dbReference type="Pfam" id="PF00535"/>
    </source>
</evidence>
<evidence type="ECO:0000256" key="1">
    <source>
        <dbReference type="ARBA" id="ARBA00006739"/>
    </source>
</evidence>
<dbReference type="InterPro" id="IPR029044">
    <property type="entry name" value="Nucleotide-diphossugar_trans"/>
</dbReference>
<dbReference type="InterPro" id="IPR001173">
    <property type="entry name" value="Glyco_trans_2-like"/>
</dbReference>
<feature type="non-terminal residue" evidence="5">
    <location>
        <position position="270"/>
    </location>
</feature>
<comment type="caution">
    <text evidence="5">The sequence shown here is derived from an EMBL/GenBank/DDBJ whole genome shotgun (WGS) entry which is preliminary data.</text>
</comment>
<evidence type="ECO:0000313" key="6">
    <source>
        <dbReference type="Proteomes" id="UP000450676"/>
    </source>
</evidence>
<keyword evidence="3 5" id="KW-0808">Transferase</keyword>
<dbReference type="EMBL" id="WWCU01000099">
    <property type="protein sequence ID" value="MYN11484.1"/>
    <property type="molecule type" value="Genomic_DNA"/>
</dbReference>
<dbReference type="Gene3D" id="3.90.550.10">
    <property type="entry name" value="Spore Coat Polysaccharide Biosynthesis Protein SpsA, Chain A"/>
    <property type="match status" value="1"/>
</dbReference>
<evidence type="ECO:0000256" key="3">
    <source>
        <dbReference type="ARBA" id="ARBA00022679"/>
    </source>
</evidence>
<reference evidence="5 6" key="1">
    <citation type="submission" date="2019-12" db="EMBL/GenBank/DDBJ databases">
        <title>Novel species isolated from a subtropical stream in China.</title>
        <authorList>
            <person name="Lu H."/>
        </authorList>
    </citation>
    <scope>NUCLEOTIDE SEQUENCE [LARGE SCALE GENOMIC DNA]</scope>
    <source>
        <strain evidence="5 6">FT127W</strain>
    </source>
</reference>
<evidence type="ECO:0000313" key="5">
    <source>
        <dbReference type="EMBL" id="MYN11484.1"/>
    </source>
</evidence>
<dbReference type="Proteomes" id="UP000450676">
    <property type="component" value="Unassembled WGS sequence"/>
</dbReference>
<comment type="similarity">
    <text evidence="1">Belongs to the glycosyltransferase 2 family.</text>
</comment>
<keyword evidence="2" id="KW-0328">Glycosyltransferase</keyword>
<dbReference type="PANTHER" id="PTHR43179">
    <property type="entry name" value="RHAMNOSYLTRANSFERASE WBBL"/>
    <property type="match status" value="1"/>
</dbReference>
<accession>A0A7X4KPK4</accession>
<protein>
    <submittedName>
        <fullName evidence="5">Glycosyltransferase</fullName>
    </submittedName>
</protein>
<gene>
    <name evidence="5" type="ORF">GTP77_29695</name>
</gene>
<dbReference type="Pfam" id="PF00535">
    <property type="entry name" value="Glycos_transf_2"/>
    <property type="match status" value="1"/>
</dbReference>
<dbReference type="SUPFAM" id="SSF53448">
    <property type="entry name" value="Nucleotide-diphospho-sugar transferases"/>
    <property type="match status" value="1"/>
</dbReference>
<dbReference type="PANTHER" id="PTHR43179:SF12">
    <property type="entry name" value="GALACTOFURANOSYLTRANSFERASE GLFT2"/>
    <property type="match status" value="1"/>
</dbReference>
<dbReference type="GO" id="GO:0016757">
    <property type="term" value="F:glycosyltransferase activity"/>
    <property type="evidence" value="ECO:0007669"/>
    <property type="project" value="UniProtKB-KW"/>
</dbReference>
<proteinExistence type="inferred from homology"/>
<sequence>MPPIPDAPAAIDVCIATFRRPGLLAALLAALPAQAWPGLALRIIVVDNDARASAYPAAAAFRLSHTLPLVYQTEPEQNIALARNRALALATAPCIVFIDDDETPAPGWLRALYHCLHAHRADAVFGPVHSVLPARAPAWCRASFRKPVLPTGALLPYGGAGNVMLHRRVLDGGGPYFDPAFGLTGGEDTDWFYRLHLAGRRLVWCAEAEASEPVPPARLRLGWALRRAFRGGQTYYRVVVRRYAPLRGALWFAVKLLQLLGAALALPLLL</sequence>
<name>A0A7X4KPK4_9BURK</name>